<keyword evidence="3" id="KW-1185">Reference proteome</keyword>
<feature type="transmembrane region" description="Helical" evidence="1">
    <location>
        <begin position="100"/>
        <end position="127"/>
    </location>
</feature>
<feature type="transmembrane region" description="Helical" evidence="1">
    <location>
        <begin position="176"/>
        <end position="199"/>
    </location>
</feature>
<protein>
    <submittedName>
        <fullName evidence="2">Uncharacterized protein</fullName>
    </submittedName>
</protein>
<gene>
    <name evidence="2" type="ORF">F8O04_00605</name>
</gene>
<sequence length="244" mass="25998">MTTATTLEAIPARRGAGNRTLNVIRLQLISTQSFVWVPLVIVAGTLAICLIVFAMIPGDGVKPTGAAQAPLWYFAALGVQAMTLTFPFSQAMSVTRREFFVGTLVVGAIGGAMIATLFIALAGLEVITNGYGMNGRIAYLEWLFEPSWASAWLTYFTATLLLYVIGFWAATVYKRFGWLVLTAVGVVLALALVVGLFIITRTESWPAVFGWFAAVGPLAITLIGLGVTAVLAAGAYLTLRKAVV</sequence>
<proteinExistence type="predicted"/>
<feature type="transmembrane region" description="Helical" evidence="1">
    <location>
        <begin position="147"/>
        <end position="169"/>
    </location>
</feature>
<dbReference type="AlphaFoldDB" id="A0A6H9WR85"/>
<evidence type="ECO:0000256" key="1">
    <source>
        <dbReference type="SAM" id="Phobius"/>
    </source>
</evidence>
<dbReference type="OrthoDB" id="3209791at2"/>
<reference evidence="2 3" key="1">
    <citation type="submission" date="2019-09" db="EMBL/GenBank/DDBJ databases">
        <title>Phylogeny of genus Pseudoclavibacter and closely related genus.</title>
        <authorList>
            <person name="Li Y."/>
        </authorList>
    </citation>
    <scope>NUCLEOTIDE SEQUENCE [LARGE SCALE GENOMIC DNA]</scope>
    <source>
        <strain evidence="2 3">EGI 60007</strain>
    </source>
</reference>
<comment type="caution">
    <text evidence="2">The sequence shown here is derived from an EMBL/GenBank/DDBJ whole genome shotgun (WGS) entry which is preliminary data.</text>
</comment>
<keyword evidence="1" id="KW-0472">Membrane</keyword>
<feature type="transmembrane region" description="Helical" evidence="1">
    <location>
        <begin position="71"/>
        <end position="88"/>
    </location>
</feature>
<feature type="transmembrane region" description="Helical" evidence="1">
    <location>
        <begin position="34"/>
        <end position="56"/>
    </location>
</feature>
<feature type="transmembrane region" description="Helical" evidence="1">
    <location>
        <begin position="211"/>
        <end position="239"/>
    </location>
</feature>
<dbReference type="EMBL" id="WBJY01000001">
    <property type="protein sequence ID" value="KAB1648840.1"/>
    <property type="molecule type" value="Genomic_DNA"/>
</dbReference>
<keyword evidence="1" id="KW-1133">Transmembrane helix</keyword>
<organism evidence="2 3">
    <name type="scientific">Pseudoclavibacter endophyticus</name>
    <dbReference type="NCBI Taxonomy" id="1778590"/>
    <lineage>
        <taxon>Bacteria</taxon>
        <taxon>Bacillati</taxon>
        <taxon>Actinomycetota</taxon>
        <taxon>Actinomycetes</taxon>
        <taxon>Micrococcales</taxon>
        <taxon>Microbacteriaceae</taxon>
        <taxon>Pseudoclavibacter</taxon>
    </lineage>
</organism>
<dbReference type="RefSeq" id="WP_158027394.1">
    <property type="nucleotide sequence ID" value="NZ_BMHG01000001.1"/>
</dbReference>
<accession>A0A6H9WR85</accession>
<keyword evidence="1" id="KW-0812">Transmembrane</keyword>
<dbReference type="Proteomes" id="UP000431744">
    <property type="component" value="Unassembled WGS sequence"/>
</dbReference>
<name>A0A6H9WR85_9MICO</name>
<evidence type="ECO:0000313" key="2">
    <source>
        <dbReference type="EMBL" id="KAB1648840.1"/>
    </source>
</evidence>
<evidence type="ECO:0000313" key="3">
    <source>
        <dbReference type="Proteomes" id="UP000431744"/>
    </source>
</evidence>